<evidence type="ECO:0000313" key="2">
    <source>
        <dbReference type="Proteomes" id="UP000064967"/>
    </source>
</evidence>
<dbReference type="EMBL" id="CP012333">
    <property type="protein sequence ID" value="AKU98496.1"/>
    <property type="molecule type" value="Genomic_DNA"/>
</dbReference>
<organism evidence="1 2">
    <name type="scientific">Labilithrix luteola</name>
    <dbReference type="NCBI Taxonomy" id="1391654"/>
    <lineage>
        <taxon>Bacteria</taxon>
        <taxon>Pseudomonadati</taxon>
        <taxon>Myxococcota</taxon>
        <taxon>Polyangia</taxon>
        <taxon>Polyangiales</taxon>
        <taxon>Labilitrichaceae</taxon>
        <taxon>Labilithrix</taxon>
    </lineage>
</organism>
<sequence>MDAELQPHALRLGREDVVEVRVEILRASEHVDHVDGADRARHFDE</sequence>
<dbReference type="STRING" id="1391654.AKJ09_05160"/>
<gene>
    <name evidence="1" type="ORF">AKJ09_05160</name>
</gene>
<dbReference type="Proteomes" id="UP000064967">
    <property type="component" value="Chromosome"/>
</dbReference>
<name>A0A0K1PYM9_9BACT</name>
<dbReference type="AlphaFoldDB" id="A0A0K1PYM9"/>
<dbReference type="KEGG" id="llu:AKJ09_05160"/>
<proteinExistence type="predicted"/>
<reference evidence="1 2" key="1">
    <citation type="submission" date="2015-08" db="EMBL/GenBank/DDBJ databases">
        <authorList>
            <person name="Babu N.S."/>
            <person name="Beckwith C.J."/>
            <person name="Beseler K.G."/>
            <person name="Brison A."/>
            <person name="Carone J.V."/>
            <person name="Caskin T.P."/>
            <person name="Diamond M."/>
            <person name="Durham M.E."/>
            <person name="Foxe J.M."/>
            <person name="Go M."/>
            <person name="Henderson B.A."/>
            <person name="Jones I.B."/>
            <person name="McGettigan J.A."/>
            <person name="Micheletti S.J."/>
            <person name="Nasrallah M.E."/>
            <person name="Ortiz D."/>
            <person name="Piller C.R."/>
            <person name="Privatt S.R."/>
            <person name="Schneider S.L."/>
            <person name="Sharp S."/>
            <person name="Smith T.C."/>
            <person name="Stanton J.D."/>
            <person name="Ullery H.E."/>
            <person name="Wilson R.J."/>
            <person name="Serrano M.G."/>
            <person name="Buck G."/>
            <person name="Lee V."/>
            <person name="Wang Y."/>
            <person name="Carvalho R."/>
            <person name="Voegtly L."/>
            <person name="Shi R."/>
            <person name="Duckworth R."/>
            <person name="Johnson A."/>
            <person name="Loviza R."/>
            <person name="Walstead R."/>
            <person name="Shah Z."/>
            <person name="Kiflezghi M."/>
            <person name="Wade K."/>
            <person name="Ball S.L."/>
            <person name="Bradley K.W."/>
            <person name="Asai D.J."/>
            <person name="Bowman C.A."/>
            <person name="Russell D.A."/>
            <person name="Pope W.H."/>
            <person name="Jacobs-Sera D."/>
            <person name="Hendrix R.W."/>
            <person name="Hatfull G.F."/>
        </authorList>
    </citation>
    <scope>NUCLEOTIDE SEQUENCE [LARGE SCALE GENOMIC DNA]</scope>
    <source>
        <strain evidence="1 2">DSM 27648</strain>
    </source>
</reference>
<evidence type="ECO:0000313" key="1">
    <source>
        <dbReference type="EMBL" id="AKU98496.1"/>
    </source>
</evidence>
<protein>
    <submittedName>
        <fullName evidence="1">Uncharacterized protein</fullName>
    </submittedName>
</protein>
<accession>A0A0K1PYM9</accession>
<keyword evidence="2" id="KW-1185">Reference proteome</keyword>